<evidence type="ECO:0000256" key="3">
    <source>
        <dbReference type="ARBA" id="ARBA00023136"/>
    </source>
</evidence>
<gene>
    <name evidence="6" type="ORF">FH5T_19385</name>
    <name evidence="7" type="ORF">SAMN05444285_12073</name>
</gene>
<evidence type="ECO:0000313" key="6">
    <source>
        <dbReference type="EMBL" id="AHW61059.1"/>
    </source>
</evidence>
<organism evidence="7 9">
    <name type="scientific">Draconibacterium orientale</name>
    <dbReference type="NCBI Taxonomy" id="1168034"/>
    <lineage>
        <taxon>Bacteria</taxon>
        <taxon>Pseudomonadati</taxon>
        <taxon>Bacteroidota</taxon>
        <taxon>Bacteroidia</taxon>
        <taxon>Marinilabiliales</taxon>
        <taxon>Prolixibacteraceae</taxon>
        <taxon>Draconibacterium</taxon>
    </lineage>
</organism>
<feature type="transmembrane region" description="Helical" evidence="4">
    <location>
        <begin position="383"/>
        <end position="402"/>
    </location>
</feature>
<reference evidence="6 8" key="1">
    <citation type="submission" date="2014-03" db="EMBL/GenBank/DDBJ databases">
        <title>Complete genome sequence of a deeply braunched marine Bacteroidia bacterium Draconibacterium orientale type strain FH5T.</title>
        <authorList>
            <person name="Li X."/>
            <person name="Wang X."/>
            <person name="Xie Z."/>
            <person name="Du Z."/>
            <person name="Chen G."/>
        </authorList>
    </citation>
    <scope>NUCLEOTIDE SEQUENCE [LARGE SCALE GENOMIC DNA]</scope>
    <source>
        <strain evidence="6 8">FH5</strain>
    </source>
</reference>
<accession>X5DIW7</accession>
<dbReference type="RefSeq" id="WP_038562155.1">
    <property type="nucleotide sequence ID" value="NZ_FOHT01000020.1"/>
</dbReference>
<feature type="transmembrane region" description="Helical" evidence="4">
    <location>
        <begin position="165"/>
        <end position="185"/>
    </location>
</feature>
<dbReference type="OrthoDB" id="182417at2"/>
<dbReference type="STRING" id="1168034.FH5T_19385"/>
<feature type="transmembrane region" description="Helical" evidence="4">
    <location>
        <begin position="324"/>
        <end position="341"/>
    </location>
</feature>
<dbReference type="Proteomes" id="UP000023772">
    <property type="component" value="Chromosome"/>
</dbReference>
<name>X5DIW7_9BACT</name>
<feature type="transmembrane region" description="Helical" evidence="4">
    <location>
        <begin position="197"/>
        <end position="218"/>
    </location>
</feature>
<feature type="transmembrane region" description="Helical" evidence="4">
    <location>
        <begin position="122"/>
        <end position="144"/>
    </location>
</feature>
<proteinExistence type="predicted"/>
<dbReference type="EMBL" id="FOHT01000020">
    <property type="protein sequence ID" value="SET70520.1"/>
    <property type="molecule type" value="Genomic_DNA"/>
</dbReference>
<dbReference type="eggNOG" id="COG2271">
    <property type="taxonomic scope" value="Bacteria"/>
</dbReference>
<dbReference type="KEGG" id="dori:FH5T_19385"/>
<evidence type="ECO:0000256" key="2">
    <source>
        <dbReference type="ARBA" id="ARBA00022989"/>
    </source>
</evidence>
<protein>
    <submittedName>
        <fullName evidence="7">Cyanate permease</fullName>
    </submittedName>
    <submittedName>
        <fullName evidence="6">MFS transporter</fullName>
    </submittedName>
</protein>
<dbReference type="EMBL" id="CP007451">
    <property type="protein sequence ID" value="AHW61059.1"/>
    <property type="molecule type" value="Genomic_DNA"/>
</dbReference>
<dbReference type="InterPro" id="IPR011701">
    <property type="entry name" value="MFS"/>
</dbReference>
<feature type="transmembrane region" description="Helical" evidence="4">
    <location>
        <begin position="347"/>
        <end position="371"/>
    </location>
</feature>
<dbReference type="SUPFAM" id="SSF103473">
    <property type="entry name" value="MFS general substrate transporter"/>
    <property type="match status" value="1"/>
</dbReference>
<feature type="domain" description="Major facilitator superfamily (MFS) profile" evidence="5">
    <location>
        <begin position="25"/>
        <end position="439"/>
    </location>
</feature>
<dbReference type="GO" id="GO:0022857">
    <property type="term" value="F:transmembrane transporter activity"/>
    <property type="evidence" value="ECO:0007669"/>
    <property type="project" value="InterPro"/>
</dbReference>
<dbReference type="HOGENOM" id="CLU_001265_59_9_10"/>
<evidence type="ECO:0000313" key="7">
    <source>
        <dbReference type="EMBL" id="SET70520.1"/>
    </source>
</evidence>
<dbReference type="AlphaFoldDB" id="X5DIW7"/>
<dbReference type="PROSITE" id="PS50850">
    <property type="entry name" value="MFS"/>
    <property type="match status" value="1"/>
</dbReference>
<dbReference type="PANTHER" id="PTHR11360">
    <property type="entry name" value="MONOCARBOXYLATE TRANSPORTER"/>
    <property type="match status" value="1"/>
</dbReference>
<sequence>MKLKQKYNNFPFNPSKVPFFYGWVILFAATIGVLCSAPGQTTGVSTFTDYLIDSIGISRDQISTAYMFGTIGSSFILTYAGTLYDKYGARWVGMAAALTLGFVLVLFSQSDRIIKAIVPQSSPGYVAVAVATCIVFFFMLRFSGQGVITMVSRNMLMKWFIARRGLVNGISSVFVSMGFSIAPLSFDLLIEGTSWRWAWLLMAMGIGVGFFLFVFIFFRDNPEDCDQIPDGEKHGNKEHDVIIKPFKQFTLKEARSGLTFWLFVLPSAIYAMFITGYVFHLVSVFGEAGIDKEQALSVFIPISMISVVLAFVGGWISDRIKLQYLLYLMLAGMVVALIALANINTGFYYYAFIIGSGIPSGMYNVLLSVTWPRFYGRDHLGKITGFVMAIIVFFSALGPIVFSLSHSHLGSYSYAIYALLGIILVISAISFKAHNPQDKYEKQ</sequence>
<evidence type="ECO:0000256" key="4">
    <source>
        <dbReference type="SAM" id="Phobius"/>
    </source>
</evidence>
<keyword evidence="3 4" id="KW-0472">Membrane</keyword>
<evidence type="ECO:0000259" key="5">
    <source>
        <dbReference type="PROSITE" id="PS50850"/>
    </source>
</evidence>
<keyword evidence="1 4" id="KW-0812">Transmembrane</keyword>
<dbReference type="Pfam" id="PF07690">
    <property type="entry name" value="MFS_1"/>
    <property type="match status" value="1"/>
</dbReference>
<feature type="transmembrane region" description="Helical" evidence="4">
    <location>
        <begin position="65"/>
        <end position="84"/>
    </location>
</feature>
<evidence type="ECO:0000313" key="9">
    <source>
        <dbReference type="Proteomes" id="UP000181981"/>
    </source>
</evidence>
<dbReference type="PANTHER" id="PTHR11360:SF308">
    <property type="entry name" value="BLL3089 PROTEIN"/>
    <property type="match status" value="1"/>
</dbReference>
<feature type="transmembrane region" description="Helical" evidence="4">
    <location>
        <begin position="20"/>
        <end position="39"/>
    </location>
</feature>
<dbReference type="InterPro" id="IPR020846">
    <property type="entry name" value="MFS_dom"/>
</dbReference>
<dbReference type="Proteomes" id="UP000181981">
    <property type="component" value="Unassembled WGS sequence"/>
</dbReference>
<feature type="transmembrane region" description="Helical" evidence="4">
    <location>
        <begin position="299"/>
        <end position="317"/>
    </location>
</feature>
<feature type="transmembrane region" description="Helical" evidence="4">
    <location>
        <begin position="258"/>
        <end position="279"/>
    </location>
</feature>
<evidence type="ECO:0000313" key="8">
    <source>
        <dbReference type="Proteomes" id="UP000023772"/>
    </source>
</evidence>
<feature type="transmembrane region" description="Helical" evidence="4">
    <location>
        <begin position="414"/>
        <end position="433"/>
    </location>
</feature>
<keyword evidence="2 4" id="KW-1133">Transmembrane helix</keyword>
<evidence type="ECO:0000256" key="1">
    <source>
        <dbReference type="ARBA" id="ARBA00022692"/>
    </source>
</evidence>
<dbReference type="Gene3D" id="1.20.1250.20">
    <property type="entry name" value="MFS general substrate transporter like domains"/>
    <property type="match status" value="2"/>
</dbReference>
<dbReference type="InterPro" id="IPR036259">
    <property type="entry name" value="MFS_trans_sf"/>
</dbReference>
<reference evidence="7 9" key="2">
    <citation type="submission" date="2016-10" db="EMBL/GenBank/DDBJ databases">
        <authorList>
            <person name="de Groot N.N."/>
        </authorList>
    </citation>
    <scope>NUCLEOTIDE SEQUENCE [LARGE SCALE GENOMIC DNA]</scope>
    <source>
        <strain evidence="7 9">DSM 25947</strain>
    </source>
</reference>
<dbReference type="InterPro" id="IPR050327">
    <property type="entry name" value="Proton-linked_MCT"/>
</dbReference>
<feature type="transmembrane region" description="Helical" evidence="4">
    <location>
        <begin position="91"/>
        <end position="110"/>
    </location>
</feature>
<keyword evidence="8" id="KW-1185">Reference proteome</keyword>